<reference evidence="2" key="1">
    <citation type="submission" date="2022-10" db="EMBL/GenBank/DDBJ databases">
        <title>Culturing micro-colonial fungi from biological soil crusts in the Mojave desert and describing Neophaeococcomyces mojavensis, and introducing the new genera and species Taxawa tesnikishii.</title>
        <authorList>
            <person name="Kurbessoian T."/>
            <person name="Stajich J.E."/>
        </authorList>
    </citation>
    <scope>NUCLEOTIDE SEQUENCE</scope>
    <source>
        <strain evidence="2">TK_41</strain>
    </source>
</reference>
<feature type="compositionally biased region" description="Acidic residues" evidence="1">
    <location>
        <begin position="404"/>
        <end position="433"/>
    </location>
</feature>
<feature type="region of interest" description="Disordered" evidence="1">
    <location>
        <begin position="307"/>
        <end position="334"/>
    </location>
</feature>
<organism evidence="2 3">
    <name type="scientific">Cladophialophora chaetospira</name>
    <dbReference type="NCBI Taxonomy" id="386627"/>
    <lineage>
        <taxon>Eukaryota</taxon>
        <taxon>Fungi</taxon>
        <taxon>Dikarya</taxon>
        <taxon>Ascomycota</taxon>
        <taxon>Pezizomycotina</taxon>
        <taxon>Eurotiomycetes</taxon>
        <taxon>Chaetothyriomycetidae</taxon>
        <taxon>Chaetothyriales</taxon>
        <taxon>Herpotrichiellaceae</taxon>
        <taxon>Cladophialophora</taxon>
    </lineage>
</organism>
<evidence type="ECO:0000256" key="1">
    <source>
        <dbReference type="SAM" id="MobiDB-lite"/>
    </source>
</evidence>
<feature type="compositionally biased region" description="Gly residues" evidence="1">
    <location>
        <begin position="1"/>
        <end position="12"/>
    </location>
</feature>
<protein>
    <submittedName>
        <fullName evidence="2">Uncharacterized protein</fullName>
    </submittedName>
</protein>
<dbReference type="Proteomes" id="UP001172673">
    <property type="component" value="Unassembled WGS sequence"/>
</dbReference>
<evidence type="ECO:0000313" key="2">
    <source>
        <dbReference type="EMBL" id="KAJ9616407.1"/>
    </source>
</evidence>
<gene>
    <name evidence="2" type="ORF">H2200_000125</name>
</gene>
<dbReference type="EMBL" id="JAPDRK010000001">
    <property type="protein sequence ID" value="KAJ9616407.1"/>
    <property type="molecule type" value="Genomic_DNA"/>
</dbReference>
<name>A0AA39CQ10_9EURO</name>
<feature type="region of interest" description="Disordered" evidence="1">
    <location>
        <begin position="1"/>
        <end position="23"/>
    </location>
</feature>
<dbReference type="AlphaFoldDB" id="A0AA39CQ10"/>
<proteinExistence type="predicted"/>
<feature type="compositionally biased region" description="Acidic residues" evidence="1">
    <location>
        <begin position="646"/>
        <end position="671"/>
    </location>
</feature>
<dbReference type="SUPFAM" id="SSF46938">
    <property type="entry name" value="CRAL/TRIO N-terminal domain"/>
    <property type="match status" value="1"/>
</dbReference>
<feature type="region of interest" description="Disordered" evidence="1">
    <location>
        <begin position="402"/>
        <end position="468"/>
    </location>
</feature>
<comment type="caution">
    <text evidence="2">The sequence shown here is derived from an EMBL/GenBank/DDBJ whole genome shotgun (WGS) entry which is preliminary data.</text>
</comment>
<accession>A0AA39CQ10</accession>
<keyword evidence="3" id="KW-1185">Reference proteome</keyword>
<feature type="compositionally biased region" description="Basic and acidic residues" evidence="1">
    <location>
        <begin position="672"/>
        <end position="685"/>
    </location>
</feature>
<sequence length="685" mass="78538">MPRGIKGSGPGGMPRPSVSRNEQEVRWRQLRDLLYPQVTTTDLLRMYLEANDWDVARAHAMWDRNRARIMAGEVPDDDDSSLSSLSSTLSSSLSTTSSAVADETGVDASLNAAIGQKVDMRVAMEDNGLPFNANIEQERRDAALAFRMRIESVHEVVLSISEAVLLLYLADWDTGVALAEFQSHEEARNRLRIAFDSFRRSTDDLNEQSARLAAMLDICERNDWLSVKLFLEEQKYRFIRAVISWYKSGIPPFEGDEARSKTRPHWGLRVDQYGQLRKMPSEEDCRAASNEEAKGWAHDTVDFRNPGDTNPPTPHLHSAVHGKNYNPNSTKERAPGFFLHAGKESFIRRPFRVEKEKPDTVQPGPADSSKFLLEYISKGQYKFNLFKLEKYFFSDRADHVQDDARDEEDADDPDNDTLVDDESSSSTDFDFDSDPSPSKINQGKRKRTTKSTGRTALTPRKRAKTEKQVKPCVEFDFNTPSHLADLNNWRRQNGSRIEGRVRRLPAQHWSQEELDLLYKLSQEWYENLKRMNPRTPRRQLLEKGEVLTSTKKDWARQMNERFTGTFPRDTTGRIPKNARHDRKETALMTMRGRYAKLAVHFRIKMDQKWLKRIDPAEIARLEAERDALESEDNLLTAVAQAAAEATSDEETKVEEEAVKEEDDENKEEDETRSDVAERGDDDRGE</sequence>
<dbReference type="InterPro" id="IPR036273">
    <property type="entry name" value="CRAL/TRIO_N_dom_sf"/>
</dbReference>
<evidence type="ECO:0000313" key="3">
    <source>
        <dbReference type="Proteomes" id="UP001172673"/>
    </source>
</evidence>
<feature type="region of interest" description="Disordered" evidence="1">
    <location>
        <begin position="639"/>
        <end position="685"/>
    </location>
</feature>